<organism evidence="1 2">
    <name type="scientific">Spirodela intermedia</name>
    <name type="common">Intermediate duckweed</name>
    <dbReference type="NCBI Taxonomy" id="51605"/>
    <lineage>
        <taxon>Eukaryota</taxon>
        <taxon>Viridiplantae</taxon>
        <taxon>Streptophyta</taxon>
        <taxon>Embryophyta</taxon>
        <taxon>Tracheophyta</taxon>
        <taxon>Spermatophyta</taxon>
        <taxon>Magnoliopsida</taxon>
        <taxon>Liliopsida</taxon>
        <taxon>Araceae</taxon>
        <taxon>Lemnoideae</taxon>
        <taxon>Spirodela</taxon>
    </lineage>
</organism>
<evidence type="ECO:0000313" key="1">
    <source>
        <dbReference type="EMBL" id="CAA7408108.1"/>
    </source>
</evidence>
<dbReference type="EMBL" id="LR746277">
    <property type="protein sequence ID" value="CAA7408108.1"/>
    <property type="molecule type" value="Genomic_DNA"/>
</dbReference>
<accession>A0A7I8LFM1</accession>
<gene>
    <name evidence="1" type="ORF">SI8410_14018786</name>
</gene>
<reference evidence="1" key="1">
    <citation type="submission" date="2020-02" db="EMBL/GenBank/DDBJ databases">
        <authorList>
            <person name="Scholz U."/>
            <person name="Mascher M."/>
            <person name="Fiebig A."/>
        </authorList>
    </citation>
    <scope>NUCLEOTIDE SEQUENCE</scope>
</reference>
<sequence length="167" mass="18868">MESIRIPDHDHSPGDLRYQFRRIMAIEAHPQVLDNPYLRPRLGADEPETDRQLLTMNLQHMHLLLLLYIVQCIIGCSGVPRLHHLTSQPLQLLVDLPRLLVRPVTSSKEMHDPPNFNGGASGSLHQPLALDPLPDHGSLSVVVPSRVYIRQKNVVPCAIWLQSEQPL</sequence>
<dbReference type="Proteomes" id="UP000663760">
    <property type="component" value="Chromosome 14"/>
</dbReference>
<proteinExistence type="predicted"/>
<dbReference type="AlphaFoldDB" id="A0A7I8LFM1"/>
<name>A0A7I8LFM1_SPIIN</name>
<protein>
    <submittedName>
        <fullName evidence="1">Uncharacterized protein</fullName>
    </submittedName>
</protein>
<keyword evidence="2" id="KW-1185">Reference proteome</keyword>
<evidence type="ECO:0000313" key="2">
    <source>
        <dbReference type="Proteomes" id="UP000663760"/>
    </source>
</evidence>